<dbReference type="InterPro" id="IPR036264">
    <property type="entry name" value="Bact_exopeptidase_dim_dom"/>
</dbReference>
<organism evidence="4 5">
    <name type="scientific">Rubellimicrobium mesophilum DSM 19309</name>
    <dbReference type="NCBI Taxonomy" id="442562"/>
    <lineage>
        <taxon>Bacteria</taxon>
        <taxon>Pseudomonadati</taxon>
        <taxon>Pseudomonadota</taxon>
        <taxon>Alphaproteobacteria</taxon>
        <taxon>Rhodobacterales</taxon>
        <taxon>Roseobacteraceae</taxon>
        <taxon>Rubellimicrobium</taxon>
    </lineage>
</organism>
<comment type="caution">
    <text evidence="4">The sequence shown here is derived from an EMBL/GenBank/DDBJ whole genome shotgun (WGS) entry which is preliminary data.</text>
</comment>
<dbReference type="Gene3D" id="3.40.630.10">
    <property type="entry name" value="Zn peptidases"/>
    <property type="match status" value="1"/>
</dbReference>
<dbReference type="HOGENOM" id="CLU_1460267_0_0_5"/>
<dbReference type="Proteomes" id="UP000019666">
    <property type="component" value="Unassembled WGS sequence"/>
</dbReference>
<dbReference type="InterPro" id="IPR050072">
    <property type="entry name" value="Peptidase_M20A"/>
</dbReference>
<reference evidence="4 5" key="1">
    <citation type="submission" date="2013-02" db="EMBL/GenBank/DDBJ databases">
        <authorList>
            <person name="Fiebig A."/>
            <person name="Goeker M."/>
            <person name="Klenk H.-P.P."/>
        </authorList>
    </citation>
    <scope>NUCLEOTIDE SEQUENCE [LARGE SCALE GENOMIC DNA]</scope>
    <source>
        <strain evidence="4 5">DSM 19309</strain>
    </source>
</reference>
<dbReference type="EMBL" id="AOSK01000042">
    <property type="protein sequence ID" value="EYD76557.1"/>
    <property type="molecule type" value="Genomic_DNA"/>
</dbReference>
<keyword evidence="5" id="KW-1185">Reference proteome</keyword>
<keyword evidence="1" id="KW-0479">Metal-binding</keyword>
<evidence type="ECO:0000256" key="1">
    <source>
        <dbReference type="ARBA" id="ARBA00022723"/>
    </source>
</evidence>
<dbReference type="EC" id="3.5.1.16" evidence="4"/>
<dbReference type="STRING" id="442562.Rumeso_01837"/>
<keyword evidence="2 4" id="KW-0378">Hydrolase</keyword>
<name>A0A017HQ18_9RHOB</name>
<protein>
    <submittedName>
        <fullName evidence="4">Acetylornithine deacetylase</fullName>
        <ecNumber evidence="4">3.5.1.16</ecNumber>
    </submittedName>
</protein>
<gene>
    <name evidence="4" type="ORF">Rumeso_01837</name>
</gene>
<feature type="domain" description="Peptidase M20 dimerisation" evidence="3">
    <location>
        <begin position="2"/>
        <end position="79"/>
    </location>
</feature>
<dbReference type="Pfam" id="PF07687">
    <property type="entry name" value="M20_dimer"/>
    <property type="match status" value="1"/>
</dbReference>
<dbReference type="PANTHER" id="PTHR43808:SF31">
    <property type="entry name" value="N-ACETYL-L-CITRULLINE DEACETYLASE"/>
    <property type="match status" value="1"/>
</dbReference>
<evidence type="ECO:0000256" key="2">
    <source>
        <dbReference type="ARBA" id="ARBA00022801"/>
    </source>
</evidence>
<dbReference type="SUPFAM" id="SSF55031">
    <property type="entry name" value="Bacterial exopeptidase dimerisation domain"/>
    <property type="match status" value="1"/>
</dbReference>
<evidence type="ECO:0000259" key="3">
    <source>
        <dbReference type="Pfam" id="PF07687"/>
    </source>
</evidence>
<dbReference type="PANTHER" id="PTHR43808">
    <property type="entry name" value="ACETYLORNITHINE DEACETYLASE"/>
    <property type="match status" value="1"/>
</dbReference>
<dbReference type="AlphaFoldDB" id="A0A017HQ18"/>
<dbReference type="InterPro" id="IPR011650">
    <property type="entry name" value="Peptidase_M20_dimer"/>
</dbReference>
<dbReference type="GO" id="GO:0006526">
    <property type="term" value="P:L-arginine biosynthetic process"/>
    <property type="evidence" value="ECO:0007669"/>
    <property type="project" value="TreeGrafter"/>
</dbReference>
<sequence length="185" mass="20363">MNAIEYAAELVLFLRGIGEELAAGPQDPDYDVTHSTLSVGLIQGGSAINIVPNTCQVTFEFRNLAEVDQEGVFRRIEGFALREMLPRMQARHPGALIRFERIYEYPAHAIAAGDPLVTRMKHLVGRNDHSKVAFGTEAGLFLRELGLPTIVCGPGAIAVAHKPDEYVERTQLAACDEFMRKLVTS</sequence>
<evidence type="ECO:0000313" key="4">
    <source>
        <dbReference type="EMBL" id="EYD76557.1"/>
    </source>
</evidence>
<evidence type="ECO:0000313" key="5">
    <source>
        <dbReference type="Proteomes" id="UP000019666"/>
    </source>
</evidence>
<dbReference type="GO" id="GO:0008777">
    <property type="term" value="F:acetylornithine deacetylase activity"/>
    <property type="evidence" value="ECO:0007669"/>
    <property type="project" value="UniProtKB-EC"/>
</dbReference>
<dbReference type="Gene3D" id="3.30.70.360">
    <property type="match status" value="1"/>
</dbReference>
<dbReference type="GO" id="GO:0046872">
    <property type="term" value="F:metal ion binding"/>
    <property type="evidence" value="ECO:0007669"/>
    <property type="project" value="UniProtKB-KW"/>
</dbReference>
<accession>A0A017HQ18</accession>
<dbReference type="SUPFAM" id="SSF53187">
    <property type="entry name" value="Zn-dependent exopeptidases"/>
    <property type="match status" value="1"/>
</dbReference>
<proteinExistence type="predicted"/>